<sequence>MFAVQVSIQIINAFVQMRRIIGQETIQHLRLSNIENKLVEHDQKFSQIFNALEQSELPQKEFFSMDKFLMLTVLFQI</sequence>
<dbReference type="AlphaFoldDB" id="A0A1H3YRJ0"/>
<organism evidence="1 2">
    <name type="scientific">Arachidicoccus rhizosphaerae</name>
    <dbReference type="NCBI Taxonomy" id="551991"/>
    <lineage>
        <taxon>Bacteria</taxon>
        <taxon>Pseudomonadati</taxon>
        <taxon>Bacteroidota</taxon>
        <taxon>Chitinophagia</taxon>
        <taxon>Chitinophagales</taxon>
        <taxon>Chitinophagaceae</taxon>
        <taxon>Arachidicoccus</taxon>
    </lineage>
</organism>
<reference evidence="1 2" key="1">
    <citation type="submission" date="2016-10" db="EMBL/GenBank/DDBJ databases">
        <authorList>
            <person name="de Groot N.N."/>
        </authorList>
    </citation>
    <scope>NUCLEOTIDE SEQUENCE [LARGE SCALE GENOMIC DNA]</scope>
    <source>
        <strain evidence="1 2">Vu-144</strain>
    </source>
</reference>
<proteinExistence type="predicted"/>
<keyword evidence="2" id="KW-1185">Reference proteome</keyword>
<gene>
    <name evidence="1" type="ORF">SAMN05192529_1096</name>
</gene>
<name>A0A1H3YRJ0_9BACT</name>
<evidence type="ECO:0000313" key="1">
    <source>
        <dbReference type="EMBL" id="SEA14070.1"/>
    </source>
</evidence>
<evidence type="ECO:0000313" key="2">
    <source>
        <dbReference type="Proteomes" id="UP000199041"/>
    </source>
</evidence>
<dbReference type="EMBL" id="FNQY01000009">
    <property type="protein sequence ID" value="SEA14070.1"/>
    <property type="molecule type" value="Genomic_DNA"/>
</dbReference>
<protein>
    <submittedName>
        <fullName evidence="1">Uncharacterized protein</fullName>
    </submittedName>
</protein>
<accession>A0A1H3YRJ0</accession>
<dbReference type="Proteomes" id="UP000199041">
    <property type="component" value="Unassembled WGS sequence"/>
</dbReference>